<dbReference type="AlphaFoldDB" id="A0A8S9SS41"/>
<proteinExistence type="predicted"/>
<evidence type="ECO:0000259" key="2">
    <source>
        <dbReference type="SMART" id="SM00717"/>
    </source>
</evidence>
<dbReference type="InterPro" id="IPR001005">
    <property type="entry name" value="SANT/Myb"/>
</dbReference>
<reference evidence="3" key="1">
    <citation type="submission" date="2019-12" db="EMBL/GenBank/DDBJ databases">
        <title>Genome sequencing and annotation of Brassica cretica.</title>
        <authorList>
            <person name="Studholme D.J."/>
            <person name="Sarris P."/>
        </authorList>
    </citation>
    <scope>NUCLEOTIDE SEQUENCE</scope>
    <source>
        <strain evidence="3">PFS-109/04</strain>
        <tissue evidence="3">Leaf</tissue>
    </source>
</reference>
<gene>
    <name evidence="3" type="ORF">F2Q69_00038815</name>
</gene>
<dbReference type="Proteomes" id="UP000712600">
    <property type="component" value="Unassembled WGS sequence"/>
</dbReference>
<dbReference type="SUPFAM" id="SSF46689">
    <property type="entry name" value="Homeodomain-like"/>
    <property type="match status" value="2"/>
</dbReference>
<evidence type="ECO:0000313" key="3">
    <source>
        <dbReference type="EMBL" id="KAF3602953.1"/>
    </source>
</evidence>
<feature type="region of interest" description="Disordered" evidence="1">
    <location>
        <begin position="148"/>
        <end position="171"/>
    </location>
</feature>
<feature type="domain" description="Myb-like" evidence="2">
    <location>
        <begin position="80"/>
        <end position="128"/>
    </location>
</feature>
<dbReference type="InterPro" id="IPR009057">
    <property type="entry name" value="Homeodomain-like_sf"/>
</dbReference>
<evidence type="ECO:0000313" key="4">
    <source>
        <dbReference type="Proteomes" id="UP000712600"/>
    </source>
</evidence>
<protein>
    <recommendedName>
        <fullName evidence="2">Myb-like domain-containing protein</fullName>
    </recommendedName>
</protein>
<dbReference type="PANTHER" id="PTHR44042:SF67">
    <property type="entry name" value="MYB-LIKE PROTEIN I"/>
    <property type="match status" value="1"/>
</dbReference>
<dbReference type="Gene3D" id="1.10.10.60">
    <property type="entry name" value="Homeodomain-like"/>
    <property type="match status" value="2"/>
</dbReference>
<dbReference type="PANTHER" id="PTHR44042">
    <property type="entry name" value="DUPLICATED HOMEODOMAIN-LIKE SUPERFAMILY PROTEIN-RELATED"/>
    <property type="match status" value="1"/>
</dbReference>
<dbReference type="EMBL" id="QGKX02000004">
    <property type="protein sequence ID" value="KAF3602953.1"/>
    <property type="molecule type" value="Genomic_DNA"/>
</dbReference>
<feature type="domain" description="Myb-like" evidence="2">
    <location>
        <begin position="2"/>
        <end position="53"/>
    </location>
</feature>
<comment type="caution">
    <text evidence="3">The sequence shown here is derived from an EMBL/GenBank/DDBJ whole genome shotgun (WGS) entry which is preliminary data.</text>
</comment>
<feature type="compositionally biased region" description="Polar residues" evidence="1">
    <location>
        <begin position="153"/>
        <end position="171"/>
    </location>
</feature>
<dbReference type="SMART" id="SM00717">
    <property type="entry name" value="SANT"/>
    <property type="match status" value="2"/>
</dbReference>
<name>A0A8S9SS41_BRACR</name>
<sequence>MAANSWTQEENEQFKDAVQRFSAFFPNRFECIAQRLQKSVVDVKEHHQEMVDDLLEIRSSQIALSNGMFDAVEPSWCRIEKPIWDIEEHEWFLIGLERFGRNCDKIAVLLVTKTPMQVAIYARNFFYWQNSKNNVMKRRRTMDITMGDAGVDSSGQQNRTMRGINRDSTGQQGRTMGGIYVGLNWPTRQESDQANPPTRLDPYVHMARFTSQAGLGLSRLIQSLFPKATHSRTNKPRQMNRAFFQLRSEKAALSEERPKLIRKEVGPSFQLLFKGVKKVSLDTGSLKLICMDQANPPTRLDPYVHMARFTSQAGLGLSRLIQSLFPKATHSRTNKPGQMNRAFFQLRSEKAALSEERPKLIRKEVGPSFQLLFKGVKKVSLDTGSLKLICMPPASHYDYPERQLMIPPI</sequence>
<dbReference type="CDD" id="cd00167">
    <property type="entry name" value="SANT"/>
    <property type="match status" value="2"/>
</dbReference>
<accession>A0A8S9SS41</accession>
<organism evidence="3 4">
    <name type="scientific">Brassica cretica</name>
    <name type="common">Mustard</name>
    <dbReference type="NCBI Taxonomy" id="69181"/>
    <lineage>
        <taxon>Eukaryota</taxon>
        <taxon>Viridiplantae</taxon>
        <taxon>Streptophyta</taxon>
        <taxon>Embryophyta</taxon>
        <taxon>Tracheophyta</taxon>
        <taxon>Spermatophyta</taxon>
        <taxon>Magnoliopsida</taxon>
        <taxon>eudicotyledons</taxon>
        <taxon>Gunneridae</taxon>
        <taxon>Pentapetalae</taxon>
        <taxon>rosids</taxon>
        <taxon>malvids</taxon>
        <taxon>Brassicales</taxon>
        <taxon>Brassicaceae</taxon>
        <taxon>Brassiceae</taxon>
        <taxon>Brassica</taxon>
    </lineage>
</organism>
<evidence type="ECO:0000256" key="1">
    <source>
        <dbReference type="SAM" id="MobiDB-lite"/>
    </source>
</evidence>